<dbReference type="STRING" id="1192866.LEP1GSC133_1257"/>
<dbReference type="PANTHER" id="PTHR11061:SF30">
    <property type="entry name" value="TRNA (URACIL(54)-C(5))-METHYLTRANSFERASE"/>
    <property type="match status" value="1"/>
</dbReference>
<protein>
    <submittedName>
        <fullName evidence="6">tRNA (Uracil-5-)-methyltransferase domain protein</fullName>
    </submittedName>
</protein>
<sequence length="90" mass="10475">METNWIDSEEALYSSFWIMNPPRAGLSKKVLQTLIEKNPRGFLYSSCNHTTLARDLSLILNGNYRLSNVTLVDFFPRTKHFEVIVKVERI</sequence>
<dbReference type="InterPro" id="IPR010280">
    <property type="entry name" value="U5_MeTrfase_fam"/>
</dbReference>
<dbReference type="AlphaFoldDB" id="M6WAS5"/>
<dbReference type="PROSITE" id="PS01230">
    <property type="entry name" value="TRMA_1"/>
    <property type="match status" value="1"/>
</dbReference>
<dbReference type="GO" id="GO:0070041">
    <property type="term" value="F:rRNA (uridine-C5-)-methyltransferase activity"/>
    <property type="evidence" value="ECO:0007669"/>
    <property type="project" value="TreeGrafter"/>
</dbReference>
<feature type="active site" description="Nucleophile" evidence="4">
    <location>
        <position position="47"/>
    </location>
</feature>
<dbReference type="PROSITE" id="PS51687">
    <property type="entry name" value="SAM_MT_RNA_M5U"/>
    <property type="match status" value="1"/>
</dbReference>
<dbReference type="Proteomes" id="UP000012159">
    <property type="component" value="Unassembled WGS sequence"/>
</dbReference>
<accession>M6WAS5</accession>
<keyword evidence="2 4" id="KW-0808">Transferase</keyword>
<dbReference type="Pfam" id="PF05958">
    <property type="entry name" value="tRNA_U5-meth_tr"/>
    <property type="match status" value="1"/>
</dbReference>
<comment type="similarity">
    <text evidence="4">Belongs to the class I-like SAM-binding methyltransferase superfamily. RNA M5U methyltransferase family.</text>
</comment>
<dbReference type="Gene3D" id="3.40.50.150">
    <property type="entry name" value="Vaccinia Virus protein VP39"/>
    <property type="match status" value="1"/>
</dbReference>
<gene>
    <name evidence="6" type="ORF">LEP1GSC133_1257</name>
</gene>
<organism evidence="6 7">
    <name type="scientific">Leptospira borgpetersenii serovar Pomona str. 200901868</name>
    <dbReference type="NCBI Taxonomy" id="1192866"/>
    <lineage>
        <taxon>Bacteria</taxon>
        <taxon>Pseudomonadati</taxon>
        <taxon>Spirochaetota</taxon>
        <taxon>Spirochaetia</taxon>
        <taxon>Leptospirales</taxon>
        <taxon>Leptospiraceae</taxon>
        <taxon>Leptospira</taxon>
    </lineage>
</organism>
<feature type="binding site" evidence="4">
    <location>
        <position position="20"/>
    </location>
    <ligand>
        <name>S-adenosyl-L-methionine</name>
        <dbReference type="ChEBI" id="CHEBI:59789"/>
    </ligand>
</feature>
<evidence type="ECO:0000256" key="3">
    <source>
        <dbReference type="ARBA" id="ARBA00022691"/>
    </source>
</evidence>
<dbReference type="InterPro" id="IPR029063">
    <property type="entry name" value="SAM-dependent_MTases_sf"/>
</dbReference>
<dbReference type="EMBL" id="AKWF02000025">
    <property type="protein sequence ID" value="EMO64526.1"/>
    <property type="molecule type" value="Genomic_DNA"/>
</dbReference>
<keyword evidence="3 4" id="KW-0949">S-adenosyl-L-methionine</keyword>
<dbReference type="PANTHER" id="PTHR11061">
    <property type="entry name" value="RNA M5U METHYLTRANSFERASE"/>
    <property type="match status" value="1"/>
</dbReference>
<comment type="caution">
    <text evidence="4">Lacks conserved residue(s) required for the propagation of feature annotation.</text>
</comment>
<feature type="active site" evidence="5">
    <location>
        <position position="47"/>
    </location>
</feature>
<name>M6WAS5_LEPBO</name>
<evidence type="ECO:0000256" key="1">
    <source>
        <dbReference type="ARBA" id="ARBA00022603"/>
    </source>
</evidence>
<reference evidence="6 7" key="1">
    <citation type="submission" date="2013-01" db="EMBL/GenBank/DDBJ databases">
        <authorList>
            <person name="Harkins D.M."/>
            <person name="Durkin A.S."/>
            <person name="Brinkac L.M."/>
            <person name="Haft D.H."/>
            <person name="Selengut J.D."/>
            <person name="Sanka R."/>
            <person name="DePew J."/>
            <person name="Purushe J."/>
            <person name="Picardeau M."/>
            <person name="Werts C."/>
            <person name="Goarant C."/>
            <person name="Vinetz J.M."/>
            <person name="Sutton G.G."/>
            <person name="Nierman W.C."/>
            <person name="Fouts D.E."/>
        </authorList>
    </citation>
    <scope>NUCLEOTIDE SEQUENCE [LARGE SCALE GENOMIC DNA]</scope>
    <source>
        <strain evidence="6 7">200901868</strain>
    </source>
</reference>
<evidence type="ECO:0000256" key="4">
    <source>
        <dbReference type="PROSITE-ProRule" id="PRU01024"/>
    </source>
</evidence>
<comment type="caution">
    <text evidence="6">The sequence shown here is derived from an EMBL/GenBank/DDBJ whole genome shotgun (WGS) entry which is preliminary data.</text>
</comment>
<dbReference type="GO" id="GO:0070475">
    <property type="term" value="P:rRNA base methylation"/>
    <property type="evidence" value="ECO:0007669"/>
    <property type="project" value="TreeGrafter"/>
</dbReference>
<evidence type="ECO:0000256" key="2">
    <source>
        <dbReference type="ARBA" id="ARBA00022679"/>
    </source>
</evidence>
<evidence type="ECO:0000256" key="5">
    <source>
        <dbReference type="PROSITE-ProRule" id="PRU10015"/>
    </source>
</evidence>
<evidence type="ECO:0000313" key="7">
    <source>
        <dbReference type="Proteomes" id="UP000012159"/>
    </source>
</evidence>
<keyword evidence="1 4" id="KW-0489">Methyltransferase</keyword>
<proteinExistence type="inferred from homology"/>
<dbReference type="SUPFAM" id="SSF53335">
    <property type="entry name" value="S-adenosyl-L-methionine-dependent methyltransferases"/>
    <property type="match status" value="1"/>
</dbReference>
<dbReference type="InterPro" id="IPR030390">
    <property type="entry name" value="MeTrfase_TrmA_AS"/>
</dbReference>
<evidence type="ECO:0000313" key="6">
    <source>
        <dbReference type="EMBL" id="EMO64526.1"/>
    </source>
</evidence>